<accession>A0A2K1KKK3</accession>
<dbReference type="EnsemblPlants" id="Pp3c5_21030V3.1">
    <property type="protein sequence ID" value="PAC:32954601.CDS.1"/>
    <property type="gene ID" value="Pp3c5_21030"/>
</dbReference>
<feature type="chain" id="PRO_5036043046" description="Secreted protein" evidence="1">
    <location>
        <begin position="22"/>
        <end position="128"/>
    </location>
</feature>
<dbReference type="EnsemblPlants" id="Pp3c5_21030V3.2">
    <property type="protein sequence ID" value="PAC:32954602.CDS.1"/>
    <property type="gene ID" value="Pp3c5_21030"/>
</dbReference>
<dbReference type="PaxDb" id="3218-PP1S218_39V6.1"/>
<keyword evidence="1" id="KW-0732">Signal</keyword>
<proteinExistence type="predicted"/>
<dbReference type="AlphaFoldDB" id="A0A2K1KKK3"/>
<dbReference type="EMBL" id="ABEU02000005">
    <property type="protein sequence ID" value="PNR54293.1"/>
    <property type="molecule type" value="Genomic_DNA"/>
</dbReference>
<evidence type="ECO:0008006" key="5">
    <source>
        <dbReference type="Google" id="ProtNLM"/>
    </source>
</evidence>
<dbReference type="InParanoid" id="A0A2K1KKK3"/>
<organism evidence="2">
    <name type="scientific">Physcomitrium patens</name>
    <name type="common">Spreading-leaved earth moss</name>
    <name type="synonym">Physcomitrella patens</name>
    <dbReference type="NCBI Taxonomy" id="3218"/>
    <lineage>
        <taxon>Eukaryota</taxon>
        <taxon>Viridiplantae</taxon>
        <taxon>Streptophyta</taxon>
        <taxon>Embryophyta</taxon>
        <taxon>Bryophyta</taxon>
        <taxon>Bryophytina</taxon>
        <taxon>Bryopsida</taxon>
        <taxon>Funariidae</taxon>
        <taxon>Funariales</taxon>
        <taxon>Funariaceae</taxon>
        <taxon>Physcomitrium</taxon>
    </lineage>
</organism>
<protein>
    <recommendedName>
        <fullName evidence="5">Secreted protein</fullName>
    </recommendedName>
</protein>
<keyword evidence="4" id="KW-1185">Reference proteome</keyword>
<sequence length="128" mass="13808">MKMTSADGRTSALRALSVLACLELMGTKLLAPCYMQTKAVLNHSTSAPQATNIPTIAFPEAPTTRRRTTTQGDASCSSSMLPLPRGAFAKPRVAHKQTKARPCLSRRFALAFCLAFKEALASIKLKLK</sequence>
<evidence type="ECO:0000313" key="2">
    <source>
        <dbReference type="EMBL" id="PNR54293.1"/>
    </source>
</evidence>
<dbReference type="Gramene" id="Pp3c5_21030V3.1">
    <property type="protein sequence ID" value="PAC:32954601.CDS.1"/>
    <property type="gene ID" value="Pp3c5_21030"/>
</dbReference>
<reference evidence="2 4" key="2">
    <citation type="journal article" date="2018" name="Plant J.">
        <title>The Physcomitrella patens chromosome-scale assembly reveals moss genome structure and evolution.</title>
        <authorList>
            <person name="Lang D."/>
            <person name="Ullrich K.K."/>
            <person name="Murat F."/>
            <person name="Fuchs J."/>
            <person name="Jenkins J."/>
            <person name="Haas F.B."/>
            <person name="Piednoel M."/>
            <person name="Gundlach H."/>
            <person name="Van Bel M."/>
            <person name="Meyberg R."/>
            <person name="Vives C."/>
            <person name="Morata J."/>
            <person name="Symeonidi A."/>
            <person name="Hiss M."/>
            <person name="Muchero W."/>
            <person name="Kamisugi Y."/>
            <person name="Saleh O."/>
            <person name="Blanc G."/>
            <person name="Decker E.L."/>
            <person name="van Gessel N."/>
            <person name="Grimwood J."/>
            <person name="Hayes R.D."/>
            <person name="Graham S.W."/>
            <person name="Gunter L.E."/>
            <person name="McDaniel S.F."/>
            <person name="Hoernstein S.N.W."/>
            <person name="Larsson A."/>
            <person name="Li F.W."/>
            <person name="Perroud P.F."/>
            <person name="Phillips J."/>
            <person name="Ranjan P."/>
            <person name="Rokshar D.S."/>
            <person name="Rothfels C.J."/>
            <person name="Schneider L."/>
            <person name="Shu S."/>
            <person name="Stevenson D.W."/>
            <person name="Thummler F."/>
            <person name="Tillich M."/>
            <person name="Villarreal Aguilar J.C."/>
            <person name="Widiez T."/>
            <person name="Wong G.K."/>
            <person name="Wymore A."/>
            <person name="Zhang Y."/>
            <person name="Zimmer A.D."/>
            <person name="Quatrano R.S."/>
            <person name="Mayer K.F.X."/>
            <person name="Goodstein D."/>
            <person name="Casacuberta J.M."/>
            <person name="Vandepoele K."/>
            <person name="Reski R."/>
            <person name="Cuming A.C."/>
            <person name="Tuskan G.A."/>
            <person name="Maumus F."/>
            <person name="Salse J."/>
            <person name="Schmutz J."/>
            <person name="Rensing S.A."/>
        </authorList>
    </citation>
    <scope>NUCLEOTIDE SEQUENCE [LARGE SCALE GENOMIC DNA]</scope>
    <source>
        <strain evidence="3 4">cv. Gransden 2004</strain>
    </source>
</reference>
<name>A0A2K1KKK3_PHYPA</name>
<dbReference type="Gramene" id="Pp3c5_21030V3.2">
    <property type="protein sequence ID" value="PAC:32954602.CDS.1"/>
    <property type="gene ID" value="Pp3c5_21030"/>
</dbReference>
<dbReference type="Proteomes" id="UP000006727">
    <property type="component" value="Chromosome 5"/>
</dbReference>
<reference evidence="3" key="3">
    <citation type="submission" date="2020-12" db="UniProtKB">
        <authorList>
            <consortium name="EnsemblPlants"/>
        </authorList>
    </citation>
    <scope>IDENTIFICATION</scope>
</reference>
<evidence type="ECO:0000313" key="4">
    <source>
        <dbReference type="Proteomes" id="UP000006727"/>
    </source>
</evidence>
<reference evidence="2 4" key="1">
    <citation type="journal article" date="2008" name="Science">
        <title>The Physcomitrella genome reveals evolutionary insights into the conquest of land by plants.</title>
        <authorList>
            <person name="Rensing S."/>
            <person name="Lang D."/>
            <person name="Zimmer A."/>
            <person name="Terry A."/>
            <person name="Salamov A."/>
            <person name="Shapiro H."/>
            <person name="Nishiyama T."/>
            <person name="Perroud P.-F."/>
            <person name="Lindquist E."/>
            <person name="Kamisugi Y."/>
            <person name="Tanahashi T."/>
            <person name="Sakakibara K."/>
            <person name="Fujita T."/>
            <person name="Oishi K."/>
            <person name="Shin-I T."/>
            <person name="Kuroki Y."/>
            <person name="Toyoda A."/>
            <person name="Suzuki Y."/>
            <person name="Hashimoto A."/>
            <person name="Yamaguchi K."/>
            <person name="Sugano A."/>
            <person name="Kohara Y."/>
            <person name="Fujiyama A."/>
            <person name="Anterola A."/>
            <person name="Aoki S."/>
            <person name="Ashton N."/>
            <person name="Barbazuk W.B."/>
            <person name="Barker E."/>
            <person name="Bennetzen J."/>
            <person name="Bezanilla M."/>
            <person name="Blankenship R."/>
            <person name="Cho S.H."/>
            <person name="Dutcher S."/>
            <person name="Estelle M."/>
            <person name="Fawcett J.A."/>
            <person name="Gundlach H."/>
            <person name="Hanada K."/>
            <person name="Heyl A."/>
            <person name="Hicks K.A."/>
            <person name="Hugh J."/>
            <person name="Lohr M."/>
            <person name="Mayer K."/>
            <person name="Melkozernov A."/>
            <person name="Murata T."/>
            <person name="Nelson D."/>
            <person name="Pils B."/>
            <person name="Prigge M."/>
            <person name="Reiss B."/>
            <person name="Renner T."/>
            <person name="Rombauts S."/>
            <person name="Rushton P."/>
            <person name="Sanderfoot A."/>
            <person name="Schween G."/>
            <person name="Shiu S.-H."/>
            <person name="Stueber K."/>
            <person name="Theodoulou F.L."/>
            <person name="Tu H."/>
            <person name="Van de Peer Y."/>
            <person name="Verrier P.J."/>
            <person name="Waters E."/>
            <person name="Wood A."/>
            <person name="Yang L."/>
            <person name="Cove D."/>
            <person name="Cuming A."/>
            <person name="Hasebe M."/>
            <person name="Lucas S."/>
            <person name="Mishler D.B."/>
            <person name="Reski R."/>
            <person name="Grigoriev I."/>
            <person name="Quatrano R.S."/>
            <person name="Boore J.L."/>
        </authorList>
    </citation>
    <scope>NUCLEOTIDE SEQUENCE [LARGE SCALE GENOMIC DNA]</scope>
    <source>
        <strain evidence="3 4">cv. Gransden 2004</strain>
    </source>
</reference>
<evidence type="ECO:0000313" key="3">
    <source>
        <dbReference type="EnsemblPlants" id="PAC:32954601.CDS.1"/>
    </source>
</evidence>
<feature type="signal peptide" evidence="1">
    <location>
        <begin position="1"/>
        <end position="21"/>
    </location>
</feature>
<evidence type="ECO:0000256" key="1">
    <source>
        <dbReference type="SAM" id="SignalP"/>
    </source>
</evidence>
<gene>
    <name evidence="2" type="ORF">PHYPA_007970</name>
</gene>